<proteinExistence type="predicted"/>
<dbReference type="Proteomes" id="UP000634136">
    <property type="component" value="Unassembled WGS sequence"/>
</dbReference>
<reference evidence="1" key="1">
    <citation type="submission" date="2020-09" db="EMBL/GenBank/DDBJ databases">
        <title>Genome-Enabled Discovery of Anthraquinone Biosynthesis in Senna tora.</title>
        <authorList>
            <person name="Kang S.-H."/>
            <person name="Pandey R.P."/>
            <person name="Lee C.-M."/>
            <person name="Sim J.-S."/>
            <person name="Jeong J.-T."/>
            <person name="Choi B.-S."/>
            <person name="Jung M."/>
            <person name="Ginzburg D."/>
            <person name="Zhao K."/>
            <person name="Won S.Y."/>
            <person name="Oh T.-J."/>
            <person name="Yu Y."/>
            <person name="Kim N.-H."/>
            <person name="Lee O.R."/>
            <person name="Lee T.-H."/>
            <person name="Bashyal P."/>
            <person name="Kim T.-S."/>
            <person name="Lee W.-H."/>
            <person name="Kawkins C."/>
            <person name="Kim C.-K."/>
            <person name="Kim J.S."/>
            <person name="Ahn B.O."/>
            <person name="Rhee S.Y."/>
            <person name="Sohng J.K."/>
        </authorList>
    </citation>
    <scope>NUCLEOTIDE SEQUENCE</scope>
    <source>
        <tissue evidence="1">Leaf</tissue>
    </source>
</reference>
<gene>
    <name evidence="1" type="ORF">G2W53_019877</name>
</gene>
<name>A0A834TV24_9FABA</name>
<comment type="caution">
    <text evidence="1">The sequence shown here is derived from an EMBL/GenBank/DDBJ whole genome shotgun (WGS) entry which is preliminary data.</text>
</comment>
<dbReference type="AlphaFoldDB" id="A0A834TV24"/>
<keyword evidence="2" id="KW-1185">Reference proteome</keyword>
<sequence>MQQNSTFSEVSAAEDWNLSCLRRHFVPNGTMGDNEIFILFLGLTLPNPVDKYISCETGGRFKSKGLMPLCIVKLAGTAADWFPTPGDICICCSKTFNTGTPIMGLNSPSSLRSKHDVSWNVVCHSSTAHYTIGRGLHQQKFVLDYRKDDCHAGYTRVFDWIKCSMSKAGLVVSGIPACNETGTLLAEPYLASPNCCTMSITGQKPHAHCTAICSMSVHYMDRPNDPFTLVKALLSTYSAFKSRLRRRTPEPPSLLGTMLSALQASCSGTTGATAVVQCYGLWLYTRCIALHISRSAAVATLQDLFFCTIAFYMLHS</sequence>
<accession>A0A834TV24</accession>
<protein>
    <submittedName>
        <fullName evidence="1">Uncharacterized protein</fullName>
    </submittedName>
</protein>
<organism evidence="1 2">
    <name type="scientific">Senna tora</name>
    <dbReference type="NCBI Taxonomy" id="362788"/>
    <lineage>
        <taxon>Eukaryota</taxon>
        <taxon>Viridiplantae</taxon>
        <taxon>Streptophyta</taxon>
        <taxon>Embryophyta</taxon>
        <taxon>Tracheophyta</taxon>
        <taxon>Spermatophyta</taxon>
        <taxon>Magnoliopsida</taxon>
        <taxon>eudicotyledons</taxon>
        <taxon>Gunneridae</taxon>
        <taxon>Pentapetalae</taxon>
        <taxon>rosids</taxon>
        <taxon>fabids</taxon>
        <taxon>Fabales</taxon>
        <taxon>Fabaceae</taxon>
        <taxon>Caesalpinioideae</taxon>
        <taxon>Cassia clade</taxon>
        <taxon>Senna</taxon>
    </lineage>
</organism>
<evidence type="ECO:0000313" key="1">
    <source>
        <dbReference type="EMBL" id="KAF7828713.1"/>
    </source>
</evidence>
<dbReference type="EMBL" id="JAAIUW010000006">
    <property type="protein sequence ID" value="KAF7828713.1"/>
    <property type="molecule type" value="Genomic_DNA"/>
</dbReference>
<evidence type="ECO:0000313" key="2">
    <source>
        <dbReference type="Proteomes" id="UP000634136"/>
    </source>
</evidence>